<feature type="compositionally biased region" description="Low complexity" evidence="1">
    <location>
        <begin position="26"/>
        <end position="35"/>
    </location>
</feature>
<dbReference type="AlphaFoldDB" id="A0A0A1P116"/>
<keyword evidence="2" id="KW-0732">Signal</keyword>
<evidence type="ECO:0000256" key="2">
    <source>
        <dbReference type="SAM" id="SignalP"/>
    </source>
</evidence>
<dbReference type="EMBL" id="KV921267">
    <property type="protein sequence ID" value="ORE22438.1"/>
    <property type="molecule type" value="Genomic_DNA"/>
</dbReference>
<gene>
    <name evidence="3" type="ORF">BCV71DRAFT_193243</name>
</gene>
<proteinExistence type="predicted"/>
<feature type="region of interest" description="Disordered" evidence="1">
    <location>
        <begin position="24"/>
        <end position="48"/>
    </location>
</feature>
<organism evidence="3 4">
    <name type="scientific">Rhizopus microsporus</name>
    <dbReference type="NCBI Taxonomy" id="58291"/>
    <lineage>
        <taxon>Eukaryota</taxon>
        <taxon>Fungi</taxon>
        <taxon>Fungi incertae sedis</taxon>
        <taxon>Mucoromycota</taxon>
        <taxon>Mucoromycotina</taxon>
        <taxon>Mucoromycetes</taxon>
        <taxon>Mucorales</taxon>
        <taxon>Mucorineae</taxon>
        <taxon>Rhizopodaceae</taxon>
        <taxon>Rhizopus</taxon>
    </lineage>
</organism>
<accession>A0A0A1P116</accession>
<evidence type="ECO:0000313" key="3">
    <source>
        <dbReference type="EMBL" id="ORE22438.1"/>
    </source>
</evidence>
<sequence length="87" mass="9529">MVRVFLPLAAFIGLALALPVEQLAQSTPTTDSSTPAPRPTNFQHPSYNTQGLPESIFPDYSGIELGHTDGLHDVVKHMEMQNNGHKF</sequence>
<dbReference type="VEuPathDB" id="FungiDB:BCV72DRAFT_221126"/>
<feature type="chain" id="PRO_5030003948" evidence="2">
    <location>
        <begin position="18"/>
        <end position="87"/>
    </location>
</feature>
<reference evidence="3 4" key="1">
    <citation type="journal article" date="2016" name="Proc. Natl. Acad. Sci. U.S.A.">
        <title>Lipid metabolic changes in an early divergent fungus govern the establishment of a mutualistic symbiosis with endobacteria.</title>
        <authorList>
            <person name="Lastovetsky O.A."/>
            <person name="Gaspar M.L."/>
            <person name="Mondo S.J."/>
            <person name="LaButti K.M."/>
            <person name="Sandor L."/>
            <person name="Grigoriev I.V."/>
            <person name="Henry S.A."/>
            <person name="Pawlowska T.E."/>
        </authorList>
    </citation>
    <scope>NUCLEOTIDE SEQUENCE [LARGE SCALE GENOMIC DNA]</scope>
    <source>
        <strain evidence="3 4">ATCC 11559</strain>
    </source>
</reference>
<dbReference type="OMA" id="HMEMQNN"/>
<evidence type="ECO:0000313" key="4">
    <source>
        <dbReference type="Proteomes" id="UP000242381"/>
    </source>
</evidence>
<name>A0A0A1P116_RHIZD</name>
<dbReference type="Proteomes" id="UP000242381">
    <property type="component" value="Unassembled WGS sequence"/>
</dbReference>
<evidence type="ECO:0000256" key="1">
    <source>
        <dbReference type="SAM" id="MobiDB-lite"/>
    </source>
</evidence>
<protein>
    <submittedName>
        <fullName evidence="3">Uncharacterized protein</fullName>
    </submittedName>
</protein>
<feature type="signal peptide" evidence="2">
    <location>
        <begin position="1"/>
        <end position="17"/>
    </location>
</feature>